<gene>
    <name evidence="2" type="ORF">QEH59_15280</name>
</gene>
<keyword evidence="3" id="KW-1185">Reference proteome</keyword>
<reference evidence="2 3" key="1">
    <citation type="submission" date="2023-04" db="EMBL/GenBank/DDBJ databases">
        <title>A novel bacteria isolated from coastal sediment.</title>
        <authorList>
            <person name="Liu X.-J."/>
            <person name="Du Z.-J."/>
        </authorList>
    </citation>
    <scope>NUCLEOTIDE SEQUENCE [LARGE SCALE GENOMIC DNA]</scope>
    <source>
        <strain evidence="2 3">SDUM461004</strain>
    </source>
</reference>
<feature type="compositionally biased region" description="Basic residues" evidence="1">
    <location>
        <begin position="1"/>
        <end position="14"/>
    </location>
</feature>
<proteinExistence type="predicted"/>
<organism evidence="2 3">
    <name type="scientific">Thalassobacterium sedimentorum</name>
    <dbReference type="NCBI Taxonomy" id="3041258"/>
    <lineage>
        <taxon>Bacteria</taxon>
        <taxon>Pseudomonadati</taxon>
        <taxon>Verrucomicrobiota</taxon>
        <taxon>Opitutia</taxon>
        <taxon>Puniceicoccales</taxon>
        <taxon>Coraliomargaritaceae</taxon>
        <taxon>Thalassobacterium</taxon>
    </lineage>
</organism>
<dbReference type="EMBL" id="JARXIC010000033">
    <property type="protein sequence ID" value="MDQ8195794.1"/>
    <property type="molecule type" value="Genomic_DNA"/>
</dbReference>
<evidence type="ECO:0000313" key="3">
    <source>
        <dbReference type="Proteomes" id="UP001243717"/>
    </source>
</evidence>
<accession>A0ABU1AM24</accession>
<name>A0ABU1AM24_9BACT</name>
<dbReference type="Proteomes" id="UP001243717">
    <property type="component" value="Unassembled WGS sequence"/>
</dbReference>
<evidence type="ECO:0000313" key="2">
    <source>
        <dbReference type="EMBL" id="MDQ8195794.1"/>
    </source>
</evidence>
<dbReference type="RefSeq" id="WP_308986243.1">
    <property type="nucleotide sequence ID" value="NZ_JARXIC010000033.1"/>
</dbReference>
<sequence>MPKKPKSPKKPKKKLTPEQKAEKRRRKAEFETIFVGGKQKRVRRRPLVEGLDHDEFIRRNADPIWLH</sequence>
<comment type="caution">
    <text evidence="2">The sequence shown here is derived from an EMBL/GenBank/DDBJ whole genome shotgun (WGS) entry which is preliminary data.</text>
</comment>
<evidence type="ECO:0000256" key="1">
    <source>
        <dbReference type="SAM" id="MobiDB-lite"/>
    </source>
</evidence>
<feature type="region of interest" description="Disordered" evidence="1">
    <location>
        <begin position="1"/>
        <end position="29"/>
    </location>
</feature>
<protein>
    <submittedName>
        <fullName evidence="2">Uncharacterized protein</fullName>
    </submittedName>
</protein>